<dbReference type="EMBL" id="VLLG01000003">
    <property type="protein sequence ID" value="TWI88231.1"/>
    <property type="molecule type" value="Genomic_DNA"/>
</dbReference>
<organism evidence="2 3">
    <name type="scientific">Chitinophaga japonensis</name>
    <name type="common">Flexibacter japonensis</name>
    <dbReference type="NCBI Taxonomy" id="104662"/>
    <lineage>
        <taxon>Bacteria</taxon>
        <taxon>Pseudomonadati</taxon>
        <taxon>Bacteroidota</taxon>
        <taxon>Chitinophagia</taxon>
        <taxon>Chitinophagales</taxon>
        <taxon>Chitinophagaceae</taxon>
        <taxon>Chitinophaga</taxon>
    </lineage>
</organism>
<dbReference type="GO" id="GO:0051920">
    <property type="term" value="F:peroxiredoxin activity"/>
    <property type="evidence" value="ECO:0007669"/>
    <property type="project" value="InterPro"/>
</dbReference>
<name>A0A562T3W3_CHIJA</name>
<keyword evidence="2" id="KW-0575">Peroxidase</keyword>
<accession>A0A562T3W3</accession>
<dbReference type="RefSeq" id="WP_145713286.1">
    <property type="nucleotide sequence ID" value="NZ_BAAAFY010000001.1"/>
</dbReference>
<reference evidence="2 3" key="1">
    <citation type="journal article" date="2013" name="Stand. Genomic Sci.">
        <title>Genomic Encyclopedia of Type Strains, Phase I: The one thousand microbial genomes (KMG-I) project.</title>
        <authorList>
            <person name="Kyrpides N.C."/>
            <person name="Woyke T."/>
            <person name="Eisen J.A."/>
            <person name="Garrity G."/>
            <person name="Lilburn T.G."/>
            <person name="Beck B.J."/>
            <person name="Whitman W.B."/>
            <person name="Hugenholtz P."/>
            <person name="Klenk H.P."/>
        </authorList>
    </citation>
    <scope>NUCLEOTIDE SEQUENCE [LARGE SCALE GENOMIC DNA]</scope>
    <source>
        <strain evidence="2 3">DSM 13484</strain>
    </source>
</reference>
<dbReference type="PANTHER" id="PTHR35446">
    <property type="entry name" value="SI:CH211-175M2.5"/>
    <property type="match status" value="1"/>
</dbReference>
<dbReference type="InterPro" id="IPR004675">
    <property type="entry name" value="AhpD_core"/>
</dbReference>
<dbReference type="Gene3D" id="1.20.1290.10">
    <property type="entry name" value="AhpD-like"/>
    <property type="match status" value="1"/>
</dbReference>
<keyword evidence="2" id="KW-0560">Oxidoreductase</keyword>
<dbReference type="OrthoDB" id="9808310at2"/>
<evidence type="ECO:0000313" key="2">
    <source>
        <dbReference type="EMBL" id="TWI88231.1"/>
    </source>
</evidence>
<dbReference type="AlphaFoldDB" id="A0A562T3W3"/>
<feature type="domain" description="Carboxymuconolactone decarboxylase-like" evidence="1">
    <location>
        <begin position="51"/>
        <end position="116"/>
    </location>
</feature>
<protein>
    <submittedName>
        <fullName evidence="2">AhpD family alkylhydroperoxidase</fullName>
    </submittedName>
</protein>
<keyword evidence="3" id="KW-1185">Reference proteome</keyword>
<dbReference type="SUPFAM" id="SSF69118">
    <property type="entry name" value="AhpD-like"/>
    <property type="match status" value="1"/>
</dbReference>
<dbReference type="Pfam" id="PF02627">
    <property type="entry name" value="CMD"/>
    <property type="match status" value="1"/>
</dbReference>
<evidence type="ECO:0000313" key="3">
    <source>
        <dbReference type="Proteomes" id="UP000316778"/>
    </source>
</evidence>
<proteinExistence type="predicted"/>
<sequence length="182" mass="19472">MKTFNVPTRETVSPANQALFDKLNKALGKVPNLYATMALSENALGTYLTLQGSKSSLKAKEKEVINLVVSQVNECAYCLSAHTAIAKLNGFTDEQILEIRSGAAAFDSKLNALAALTKSFVEHKGKPDAALVDDFFAAGYNNENLVDAIVVIGDKIITNYLHGVTQVPVDFPQAPALETANA</sequence>
<gene>
    <name evidence="2" type="ORF">LX66_2314</name>
</gene>
<dbReference type="NCBIfam" id="TIGR00778">
    <property type="entry name" value="ahpD_dom"/>
    <property type="match status" value="1"/>
</dbReference>
<comment type="caution">
    <text evidence="2">The sequence shown here is derived from an EMBL/GenBank/DDBJ whole genome shotgun (WGS) entry which is preliminary data.</text>
</comment>
<dbReference type="InterPro" id="IPR029032">
    <property type="entry name" value="AhpD-like"/>
</dbReference>
<dbReference type="InterPro" id="IPR003779">
    <property type="entry name" value="CMD-like"/>
</dbReference>
<evidence type="ECO:0000259" key="1">
    <source>
        <dbReference type="Pfam" id="PF02627"/>
    </source>
</evidence>
<dbReference type="PANTHER" id="PTHR35446:SF3">
    <property type="entry name" value="CMD DOMAIN-CONTAINING PROTEIN"/>
    <property type="match status" value="1"/>
</dbReference>
<dbReference type="Proteomes" id="UP000316778">
    <property type="component" value="Unassembled WGS sequence"/>
</dbReference>